<dbReference type="CDD" id="cd03423">
    <property type="entry name" value="SirA"/>
    <property type="match status" value="1"/>
</dbReference>
<evidence type="ECO:0000259" key="4">
    <source>
        <dbReference type="PROSITE" id="PS01148"/>
    </source>
</evidence>
<dbReference type="RefSeq" id="WP_116015936.1">
    <property type="nucleotide sequence ID" value="NZ_QUOT01000001.1"/>
</dbReference>
<dbReference type="GO" id="GO:0002143">
    <property type="term" value="P:tRNA wobble position uridine thiolation"/>
    <property type="evidence" value="ECO:0007669"/>
    <property type="project" value="InterPro"/>
</dbReference>
<evidence type="ECO:0000313" key="5">
    <source>
        <dbReference type="EMBL" id="REL31244.1"/>
    </source>
</evidence>
<feature type="active site" description="Cysteine persulfide intermediate" evidence="3">
    <location>
        <position position="19"/>
    </location>
</feature>
<dbReference type="Gene3D" id="3.30.110.40">
    <property type="entry name" value="TusA-like domain"/>
    <property type="match status" value="1"/>
</dbReference>
<dbReference type="PANTHER" id="PTHR33279">
    <property type="entry name" value="SULFUR CARRIER PROTEIN YEDF-RELATED"/>
    <property type="match status" value="1"/>
</dbReference>
<dbReference type="InterPro" id="IPR036868">
    <property type="entry name" value="TusA-like_sf"/>
</dbReference>
<dbReference type="PROSITE" id="PS01148">
    <property type="entry name" value="UPF0033"/>
    <property type="match status" value="1"/>
</dbReference>
<dbReference type="GO" id="GO:0097163">
    <property type="term" value="F:sulfur carrier activity"/>
    <property type="evidence" value="ECO:0007669"/>
    <property type="project" value="UniProtKB-UniRule"/>
</dbReference>
<comment type="similarity">
    <text evidence="1 3">Belongs to the sulfur carrier protein TusA family.</text>
</comment>
<evidence type="ECO:0000313" key="6">
    <source>
        <dbReference type="Proteomes" id="UP000256899"/>
    </source>
</evidence>
<accession>A0A3E0U3E6</accession>
<dbReference type="InterPro" id="IPR022931">
    <property type="entry name" value="Sulphur_carrier_TusA"/>
</dbReference>
<comment type="function">
    <text evidence="3">Sulfur carrier protein which probably makes part of a sulfur-relay system.</text>
</comment>
<evidence type="ECO:0000256" key="3">
    <source>
        <dbReference type="HAMAP-Rule" id="MF_00413"/>
    </source>
</evidence>
<keyword evidence="6" id="KW-1185">Reference proteome</keyword>
<dbReference type="AlphaFoldDB" id="A0A3E0U3E6"/>
<evidence type="ECO:0000256" key="2">
    <source>
        <dbReference type="ARBA" id="ARBA00022490"/>
    </source>
</evidence>
<sequence>MSAQQTETDHFLDAIGLRCPEPVMMVRKHIRNMASGETLFIKADDASTTRDIPSFCRFMEHELVTQASNDGIYTYIIKKA</sequence>
<organism evidence="5 6">
    <name type="scientific">Thalassotalea euphylliae</name>
    <dbReference type="NCBI Taxonomy" id="1655234"/>
    <lineage>
        <taxon>Bacteria</taxon>
        <taxon>Pseudomonadati</taxon>
        <taxon>Pseudomonadota</taxon>
        <taxon>Gammaproteobacteria</taxon>
        <taxon>Alteromonadales</taxon>
        <taxon>Colwelliaceae</taxon>
        <taxon>Thalassotalea</taxon>
    </lineage>
</organism>
<comment type="subcellular location">
    <subcellularLocation>
        <location evidence="3">Cytoplasm</location>
    </subcellularLocation>
</comment>
<evidence type="ECO:0000256" key="1">
    <source>
        <dbReference type="ARBA" id="ARBA00008984"/>
    </source>
</evidence>
<proteinExistence type="inferred from homology"/>
<feature type="domain" description="UPF0033" evidence="4">
    <location>
        <begin position="12"/>
        <end position="36"/>
    </location>
</feature>
<keyword evidence="5" id="KW-0808">Transferase</keyword>
<dbReference type="HAMAP" id="MF_00413">
    <property type="entry name" value="Thiourid_synth_A"/>
    <property type="match status" value="1"/>
</dbReference>
<dbReference type="NCBIfam" id="NF001423">
    <property type="entry name" value="PRK00299.1"/>
    <property type="match status" value="1"/>
</dbReference>
<dbReference type="GO" id="GO:0005737">
    <property type="term" value="C:cytoplasm"/>
    <property type="evidence" value="ECO:0007669"/>
    <property type="project" value="UniProtKB-SubCell"/>
</dbReference>
<protein>
    <recommendedName>
        <fullName evidence="3">Sulfur carrier protein TusA</fullName>
    </recommendedName>
</protein>
<reference evidence="6" key="1">
    <citation type="submission" date="2018-08" db="EMBL/GenBank/DDBJ databases">
        <title>Thalassotalea euphylliae genome.</title>
        <authorList>
            <person name="Summers S."/>
            <person name="Rice S.A."/>
            <person name="Freckelton M.L."/>
            <person name="Nedved B.T."/>
            <person name="Hadfield M.G."/>
        </authorList>
    </citation>
    <scope>NUCLEOTIDE SEQUENCE [LARGE SCALE GENOMIC DNA]</scope>
    <source>
        <strain evidence="6">H3</strain>
    </source>
</reference>
<dbReference type="PANTHER" id="PTHR33279:SF2">
    <property type="entry name" value="SULFUR CARRIER PROTEIN TUSA"/>
    <property type="match status" value="1"/>
</dbReference>
<dbReference type="InterPro" id="IPR001455">
    <property type="entry name" value="TusA-like"/>
</dbReference>
<keyword evidence="2 3" id="KW-0963">Cytoplasm</keyword>
<dbReference type="Pfam" id="PF01206">
    <property type="entry name" value="TusA"/>
    <property type="match status" value="1"/>
</dbReference>
<gene>
    <name evidence="3 5" type="primary">tusA</name>
    <name evidence="5" type="ORF">DXX94_11270</name>
</gene>
<name>A0A3E0U3E6_9GAMM</name>
<dbReference type="SUPFAM" id="SSF64307">
    <property type="entry name" value="SirA-like"/>
    <property type="match status" value="1"/>
</dbReference>
<dbReference type="EMBL" id="QUOT01000001">
    <property type="protein sequence ID" value="REL31244.1"/>
    <property type="molecule type" value="Genomic_DNA"/>
</dbReference>
<dbReference type="Proteomes" id="UP000256899">
    <property type="component" value="Unassembled WGS sequence"/>
</dbReference>
<comment type="caution">
    <text evidence="5">The sequence shown here is derived from an EMBL/GenBank/DDBJ whole genome shotgun (WGS) entry which is preliminary data.</text>
</comment>
<dbReference type="GO" id="GO:0016740">
    <property type="term" value="F:transferase activity"/>
    <property type="evidence" value="ECO:0007669"/>
    <property type="project" value="UniProtKB-KW"/>
</dbReference>